<evidence type="ECO:0000256" key="4">
    <source>
        <dbReference type="PROSITE-ProRule" id="PRU00134"/>
    </source>
</evidence>
<dbReference type="GO" id="GO:0008270">
    <property type="term" value="F:zinc ion binding"/>
    <property type="evidence" value="ECO:0007669"/>
    <property type="project" value="UniProtKB-KW"/>
</dbReference>
<dbReference type="AlphaFoldDB" id="A0AAD7H0H1"/>
<protein>
    <recommendedName>
        <fullName evidence="5">MYND-type domain-containing protein</fullName>
    </recommendedName>
</protein>
<feature type="domain" description="MYND-type" evidence="5">
    <location>
        <begin position="385"/>
        <end position="428"/>
    </location>
</feature>
<keyword evidence="7" id="KW-1185">Reference proteome</keyword>
<dbReference type="PROSITE" id="PS50865">
    <property type="entry name" value="ZF_MYND_2"/>
    <property type="match status" value="1"/>
</dbReference>
<keyword evidence="1" id="KW-0479">Metal-binding</keyword>
<dbReference type="SUPFAM" id="SSF144232">
    <property type="entry name" value="HIT/MYND zinc finger-like"/>
    <property type="match status" value="1"/>
</dbReference>
<evidence type="ECO:0000256" key="1">
    <source>
        <dbReference type="ARBA" id="ARBA00022723"/>
    </source>
</evidence>
<keyword evidence="2 4" id="KW-0863">Zinc-finger</keyword>
<evidence type="ECO:0000256" key="3">
    <source>
        <dbReference type="ARBA" id="ARBA00022833"/>
    </source>
</evidence>
<dbReference type="InterPro" id="IPR002893">
    <property type="entry name" value="Znf_MYND"/>
</dbReference>
<dbReference type="EMBL" id="JARKIE010000002">
    <property type="protein sequence ID" value="KAJ7709495.1"/>
    <property type="molecule type" value="Genomic_DNA"/>
</dbReference>
<proteinExistence type="predicted"/>
<organism evidence="6 7">
    <name type="scientific">Mycena rosella</name>
    <name type="common">Pink bonnet</name>
    <name type="synonym">Agaricus rosellus</name>
    <dbReference type="NCBI Taxonomy" id="1033263"/>
    <lineage>
        <taxon>Eukaryota</taxon>
        <taxon>Fungi</taxon>
        <taxon>Dikarya</taxon>
        <taxon>Basidiomycota</taxon>
        <taxon>Agaricomycotina</taxon>
        <taxon>Agaricomycetes</taxon>
        <taxon>Agaricomycetidae</taxon>
        <taxon>Agaricales</taxon>
        <taxon>Marasmiineae</taxon>
        <taxon>Mycenaceae</taxon>
        <taxon>Mycena</taxon>
    </lineage>
</organism>
<sequence length="457" mass="49563">MLISGPTTNLTAAIPAHLKAALQAYSVDPGDSDAGKDLSYLHLAVLQGDLPLAHESLRLGSSIHCKDKQGYSPLFYGVNMLSNVMRNGKFNSDIPLGPAYASQAEKEDYLARMVAVCLFFVSHHSDPNETHGTNITVLALACIIGSWDLIRALLLHGANPHGLPTARIFKDDATRTRFESLVRELSTAVRPARICPCGSGRPLKDCHINSQPYPPSCICPCESRKLYSACCAKKPDISFDMIWSEEKDWLDARPSITRHVNALDVERMFRGMGIAGIAGADVDGPLTKESYRWFDKPNSVILEDLSKKRQIDPAYVAACKKTMVTPSPTALRAVPKPNCIKMAKQWNIAVDTYIASGVDLRASGIIEAAAKIGPAGGPLYRKCEAAGCAKIEGSDSANAFPYCSGCKTTVYCSHDCQKSAWKTHKSACRAGNVEAQMLSSQEAYAAELARMVGFKFT</sequence>
<dbReference type="SUPFAM" id="SSF48403">
    <property type="entry name" value="Ankyrin repeat"/>
    <property type="match status" value="1"/>
</dbReference>
<comment type="caution">
    <text evidence="6">The sequence shown here is derived from an EMBL/GenBank/DDBJ whole genome shotgun (WGS) entry which is preliminary data.</text>
</comment>
<name>A0AAD7H0H1_MYCRO</name>
<dbReference type="Pfam" id="PF02810">
    <property type="entry name" value="SEC-C"/>
    <property type="match status" value="1"/>
</dbReference>
<evidence type="ECO:0000259" key="5">
    <source>
        <dbReference type="PROSITE" id="PS50865"/>
    </source>
</evidence>
<evidence type="ECO:0000313" key="7">
    <source>
        <dbReference type="Proteomes" id="UP001221757"/>
    </source>
</evidence>
<dbReference type="Pfam" id="PF01753">
    <property type="entry name" value="zf-MYND"/>
    <property type="match status" value="1"/>
</dbReference>
<dbReference type="InterPro" id="IPR004027">
    <property type="entry name" value="SEC_C_motif"/>
</dbReference>
<dbReference type="Gene3D" id="6.10.140.2220">
    <property type="match status" value="1"/>
</dbReference>
<dbReference type="Gene3D" id="1.25.40.20">
    <property type="entry name" value="Ankyrin repeat-containing domain"/>
    <property type="match status" value="1"/>
</dbReference>
<accession>A0AAD7H0H1</accession>
<evidence type="ECO:0000313" key="6">
    <source>
        <dbReference type="EMBL" id="KAJ7709495.1"/>
    </source>
</evidence>
<dbReference type="Proteomes" id="UP001221757">
    <property type="component" value="Unassembled WGS sequence"/>
</dbReference>
<dbReference type="InterPro" id="IPR036770">
    <property type="entry name" value="Ankyrin_rpt-contain_sf"/>
</dbReference>
<reference evidence="6" key="1">
    <citation type="submission" date="2023-03" db="EMBL/GenBank/DDBJ databases">
        <title>Massive genome expansion in bonnet fungi (Mycena s.s.) driven by repeated elements and novel gene families across ecological guilds.</title>
        <authorList>
            <consortium name="Lawrence Berkeley National Laboratory"/>
            <person name="Harder C.B."/>
            <person name="Miyauchi S."/>
            <person name="Viragh M."/>
            <person name="Kuo A."/>
            <person name="Thoen E."/>
            <person name="Andreopoulos B."/>
            <person name="Lu D."/>
            <person name="Skrede I."/>
            <person name="Drula E."/>
            <person name="Henrissat B."/>
            <person name="Morin E."/>
            <person name="Kohler A."/>
            <person name="Barry K."/>
            <person name="LaButti K."/>
            <person name="Morin E."/>
            <person name="Salamov A."/>
            <person name="Lipzen A."/>
            <person name="Mereny Z."/>
            <person name="Hegedus B."/>
            <person name="Baldrian P."/>
            <person name="Stursova M."/>
            <person name="Weitz H."/>
            <person name="Taylor A."/>
            <person name="Grigoriev I.V."/>
            <person name="Nagy L.G."/>
            <person name="Martin F."/>
            <person name="Kauserud H."/>
        </authorList>
    </citation>
    <scope>NUCLEOTIDE SEQUENCE</scope>
    <source>
        <strain evidence="6">CBHHK067</strain>
    </source>
</reference>
<evidence type="ECO:0000256" key="2">
    <source>
        <dbReference type="ARBA" id="ARBA00022771"/>
    </source>
</evidence>
<gene>
    <name evidence="6" type="ORF">B0H17DRAFT_1190700</name>
</gene>
<keyword evidence="3" id="KW-0862">Zinc</keyword>